<feature type="compositionally biased region" description="Gly residues" evidence="1">
    <location>
        <begin position="478"/>
        <end position="502"/>
    </location>
</feature>
<feature type="compositionally biased region" description="Polar residues" evidence="1">
    <location>
        <begin position="529"/>
        <end position="540"/>
    </location>
</feature>
<feature type="compositionally biased region" description="Basic and acidic residues" evidence="1">
    <location>
        <begin position="504"/>
        <end position="514"/>
    </location>
</feature>
<reference evidence="3" key="1">
    <citation type="submission" date="2018-02" db="EMBL/GenBank/DDBJ databases">
        <authorList>
            <person name="Silar P."/>
        </authorList>
    </citation>
    <scope>NUCLEOTIDE SEQUENCE [LARGE SCALE GENOMIC DNA]</scope>
    <source>
        <strain evidence="3">T</strain>
    </source>
</reference>
<feature type="transmembrane region" description="Helical" evidence="2">
    <location>
        <begin position="398"/>
        <end position="418"/>
    </location>
</feature>
<evidence type="ECO:0000256" key="2">
    <source>
        <dbReference type="SAM" id="Phobius"/>
    </source>
</evidence>
<protein>
    <submittedName>
        <fullName evidence="3">Uncharacterized protein</fullName>
    </submittedName>
</protein>
<feature type="transmembrane region" description="Helical" evidence="2">
    <location>
        <begin position="369"/>
        <end position="389"/>
    </location>
</feature>
<keyword evidence="2" id="KW-1133">Transmembrane helix</keyword>
<evidence type="ECO:0000313" key="4">
    <source>
        <dbReference type="Proteomes" id="UP000280685"/>
    </source>
</evidence>
<dbReference type="PROSITE" id="PS51257">
    <property type="entry name" value="PROKAR_LIPOPROTEIN"/>
    <property type="match status" value="1"/>
</dbReference>
<gene>
    <name evidence="3" type="ORF">PODCO_121678</name>
</gene>
<dbReference type="EMBL" id="LR026964">
    <property type="protein sequence ID" value="VBB73796.1"/>
    <property type="molecule type" value="Genomic_DNA"/>
</dbReference>
<proteinExistence type="predicted"/>
<keyword evidence="2" id="KW-0472">Membrane</keyword>
<accession>A0ABY6RZM4</accession>
<evidence type="ECO:0000313" key="3">
    <source>
        <dbReference type="EMBL" id="VBB73796.1"/>
    </source>
</evidence>
<keyword evidence="4" id="KW-1185">Reference proteome</keyword>
<feature type="compositionally biased region" description="Polar residues" evidence="1">
    <location>
        <begin position="558"/>
        <end position="582"/>
    </location>
</feature>
<feature type="region of interest" description="Disordered" evidence="1">
    <location>
        <begin position="473"/>
        <end position="582"/>
    </location>
</feature>
<organism evidence="3 4">
    <name type="scientific">Podospora comata</name>
    <dbReference type="NCBI Taxonomy" id="48703"/>
    <lineage>
        <taxon>Eukaryota</taxon>
        <taxon>Fungi</taxon>
        <taxon>Dikarya</taxon>
        <taxon>Ascomycota</taxon>
        <taxon>Pezizomycotina</taxon>
        <taxon>Sordariomycetes</taxon>
        <taxon>Sordariomycetidae</taxon>
        <taxon>Sordariales</taxon>
        <taxon>Podosporaceae</taxon>
        <taxon>Podospora</taxon>
    </lineage>
</organism>
<keyword evidence="2" id="KW-0812">Transmembrane</keyword>
<sequence>MRSLLTTATTIASSCKMSDTLIVSNWLPHLGSPAMHTKLCAENQPLKLVCIIALPRSSKKAELTCWLVGLSCPRTVQIFVLKCARRPQSTAIIVTLHSWGQCFHERLFTMPRLHLLVRLAATAILYPIAAARFWTVTKIYVLNPVAFPSGCDESGATNQPCTATRPGDPFLATHTTQPPDATPITTSKDTYNGWDLEVIEYYYPAGALPRSELQAYDGDYHYTYWYGHTTKWLVDLTYTAPTSCPTPLYSYTTKVNLEYLQHLPPDLSSLLSSKATLEEREVITSTRTIVTSTTAGNYVTVTETSYYTSATLHVKATDVAPAPIQKLRERYSMDYYLVQCYLPGEEDPWIKNCPHQAFGRCSKIPEGPAVILAIVGTLFVLGFIENLFWFRRLMLGQWALRCGTVCWWFIATLLMIFVSRYEVGRDPEDQEELRRQWKEMSFWLKMKLWLQWGFRLKYPERWLGPRKPVSGGERIEMGIGGGGNGGGNGSGNGSGSGGGTGGARAREQVEHDDTPLPPYPGPPSSSVSDGHSMNSGTTAATREPVLGNPNAVLGSGLGSNTVVIGSRMSPGQQQTAASPRQQ</sequence>
<dbReference type="Proteomes" id="UP000280685">
    <property type="component" value="Chromosome 1"/>
</dbReference>
<evidence type="ECO:0000256" key="1">
    <source>
        <dbReference type="SAM" id="MobiDB-lite"/>
    </source>
</evidence>
<name>A0ABY6RZM4_PODCO</name>